<accession>A0ABV7CIU9</accession>
<evidence type="ECO:0000313" key="2">
    <source>
        <dbReference type="EMBL" id="MFC3032547.1"/>
    </source>
</evidence>
<sequence length="105" mass="12065">MKKTLLLSFALVSGVANAQLVTCTDYIKSIDMQSDGNVWIYPERHETIELEPTHKDFYEYLGIMYYAMQNNKKVVYTSDNGEGSNKCHDATESLFPLYEIIRVTN</sequence>
<gene>
    <name evidence="2" type="ORF">ACFOEE_08455</name>
</gene>
<feature type="signal peptide" evidence="1">
    <location>
        <begin position="1"/>
        <end position="18"/>
    </location>
</feature>
<name>A0ABV7CIU9_9GAMM</name>
<feature type="chain" id="PRO_5047224149" evidence="1">
    <location>
        <begin position="19"/>
        <end position="105"/>
    </location>
</feature>
<dbReference type="RefSeq" id="WP_377123161.1">
    <property type="nucleotide sequence ID" value="NZ_JBHRSD010000014.1"/>
</dbReference>
<proteinExistence type="predicted"/>
<dbReference type="EMBL" id="JBHRSD010000014">
    <property type="protein sequence ID" value="MFC3032547.1"/>
    <property type="molecule type" value="Genomic_DNA"/>
</dbReference>
<keyword evidence="1" id="KW-0732">Signal</keyword>
<reference evidence="3" key="1">
    <citation type="journal article" date="2019" name="Int. J. Syst. Evol. Microbiol.">
        <title>The Global Catalogue of Microorganisms (GCM) 10K type strain sequencing project: providing services to taxonomists for standard genome sequencing and annotation.</title>
        <authorList>
            <consortium name="The Broad Institute Genomics Platform"/>
            <consortium name="The Broad Institute Genome Sequencing Center for Infectious Disease"/>
            <person name="Wu L."/>
            <person name="Ma J."/>
        </authorList>
    </citation>
    <scope>NUCLEOTIDE SEQUENCE [LARGE SCALE GENOMIC DNA]</scope>
    <source>
        <strain evidence="3">KCTC 42730</strain>
    </source>
</reference>
<keyword evidence="3" id="KW-1185">Reference proteome</keyword>
<dbReference type="Proteomes" id="UP001595453">
    <property type="component" value="Unassembled WGS sequence"/>
</dbReference>
<evidence type="ECO:0000256" key="1">
    <source>
        <dbReference type="SAM" id="SignalP"/>
    </source>
</evidence>
<comment type="caution">
    <text evidence="2">The sequence shown here is derived from an EMBL/GenBank/DDBJ whole genome shotgun (WGS) entry which is preliminary data.</text>
</comment>
<organism evidence="2 3">
    <name type="scientific">Pseudoalteromonas fenneropenaei</name>
    <dbReference type="NCBI Taxonomy" id="1737459"/>
    <lineage>
        <taxon>Bacteria</taxon>
        <taxon>Pseudomonadati</taxon>
        <taxon>Pseudomonadota</taxon>
        <taxon>Gammaproteobacteria</taxon>
        <taxon>Alteromonadales</taxon>
        <taxon>Pseudoalteromonadaceae</taxon>
        <taxon>Pseudoalteromonas</taxon>
    </lineage>
</organism>
<evidence type="ECO:0000313" key="3">
    <source>
        <dbReference type="Proteomes" id="UP001595453"/>
    </source>
</evidence>
<protein>
    <submittedName>
        <fullName evidence="2">Uncharacterized protein</fullName>
    </submittedName>
</protein>